<evidence type="ECO:0000313" key="3">
    <source>
        <dbReference type="EMBL" id="KKO11984.1"/>
    </source>
</evidence>
<dbReference type="AlphaFoldDB" id="A0A0F9Z466"/>
<evidence type="ECO:0008006" key="4">
    <source>
        <dbReference type="Google" id="ProtNLM"/>
    </source>
</evidence>
<organism evidence="3">
    <name type="scientific">marine sediment metagenome</name>
    <dbReference type="NCBI Taxonomy" id="412755"/>
    <lineage>
        <taxon>unclassified sequences</taxon>
        <taxon>metagenomes</taxon>
        <taxon>ecological metagenomes</taxon>
    </lineage>
</organism>
<dbReference type="InterPro" id="IPR021344">
    <property type="entry name" value="DUF2970"/>
</dbReference>
<reference evidence="3" key="1">
    <citation type="journal article" date="2015" name="Nature">
        <title>Complex archaea that bridge the gap between prokaryotes and eukaryotes.</title>
        <authorList>
            <person name="Spang A."/>
            <person name="Saw J.H."/>
            <person name="Jorgensen S.L."/>
            <person name="Zaremba-Niedzwiedzka K."/>
            <person name="Martijn J."/>
            <person name="Lind A.E."/>
            <person name="van Eijk R."/>
            <person name="Schleper C."/>
            <person name="Guy L."/>
            <person name="Ettema T.J."/>
        </authorList>
    </citation>
    <scope>NUCLEOTIDE SEQUENCE</scope>
</reference>
<keyword evidence="2" id="KW-0472">Membrane</keyword>
<feature type="compositionally biased region" description="Basic and acidic residues" evidence="1">
    <location>
        <begin position="1"/>
        <end position="11"/>
    </location>
</feature>
<feature type="transmembrane region" description="Helical" evidence="2">
    <location>
        <begin position="69"/>
        <end position="92"/>
    </location>
</feature>
<feature type="region of interest" description="Disordered" evidence="1">
    <location>
        <begin position="1"/>
        <end position="32"/>
    </location>
</feature>
<comment type="caution">
    <text evidence="3">The sequence shown here is derived from an EMBL/GenBank/DDBJ whole genome shotgun (WGS) entry which is preliminary data.</text>
</comment>
<gene>
    <name evidence="3" type="ORF">LCGC14_0014880</name>
</gene>
<evidence type="ECO:0000256" key="1">
    <source>
        <dbReference type="SAM" id="MobiDB-lite"/>
    </source>
</evidence>
<feature type="compositionally biased region" description="Basic and acidic residues" evidence="1">
    <location>
        <begin position="23"/>
        <end position="32"/>
    </location>
</feature>
<proteinExistence type="predicted"/>
<keyword evidence="2" id="KW-0812">Transmembrane</keyword>
<sequence length="93" mass="10459">MSRLDEHRDEQGQTDTADNQTEETLKQEDRNRGSLSFWQTLVSVGQASFGVQNQKNKERDFEKGSIKGFVGAALIFTVLFVLTLVIIVNVVLD</sequence>
<protein>
    <recommendedName>
        <fullName evidence="4">DUF2970 domain-containing protein</fullName>
    </recommendedName>
</protein>
<name>A0A0F9Z466_9ZZZZ</name>
<dbReference type="Pfam" id="PF11174">
    <property type="entry name" value="DUF2970"/>
    <property type="match status" value="1"/>
</dbReference>
<evidence type="ECO:0000256" key="2">
    <source>
        <dbReference type="SAM" id="Phobius"/>
    </source>
</evidence>
<keyword evidence="2" id="KW-1133">Transmembrane helix</keyword>
<accession>A0A0F9Z466</accession>
<dbReference type="EMBL" id="LAZR01000002">
    <property type="protein sequence ID" value="KKO11984.1"/>
    <property type="molecule type" value="Genomic_DNA"/>
</dbReference>